<evidence type="ECO:0000313" key="4">
    <source>
        <dbReference type="Proteomes" id="UP000011087"/>
    </source>
</evidence>
<sequence length="520" mass="56683">MSRVSRFLPLVGFCAAITAFLCAWALLVQDKDLRQLPLLQGKEPKVAYLPRTLPVKGHWAYLPASRIAGMGEALQGSAPEKKQPVLGQWEYVPVTELKHEMHLKQRMISLANATGSSGGDGGNSTDEEDAAAAAADPFTGERTCAISSLVRQAKAIFPRWNKCGYILEDKGEADDPKYDFVKDGVISAPFNDTECTPDNIDKPPCSKLSIRTVLRGNAQSLIDCMMSIEGLSETCNTFDSCGTVAQDGIWMGQKSSVCGAPVGGYYKEPEVERMCGICEMFHATAGMFAITKGDPGEYHGCFSTSGRVRVERGGKVEEALLGDISVNDLIANGPGPKDFGRVYFIHDHVEDYRVVRLGTSEGEIELTPPHYLHVCKYPCRDKRSESMQLMQASGVETGDYLLGQDGLVQVRSISRDVSKVRYVLVENDMILLNGIVASIFSTAAGSLETLPFRFLDRLFPGLLQVKAVAIALHDVLESPILRRFESLLDILSSVKDLGQLPSPRLHVAAENYIAASSPVN</sequence>
<accession>L1JD35</accession>
<dbReference type="HOGENOM" id="CLU_524248_0_0_1"/>
<dbReference type="PaxDb" id="55529-EKX46015"/>
<dbReference type="InterPro" id="IPR036844">
    <property type="entry name" value="Hint_dom_sf"/>
</dbReference>
<evidence type="ECO:0000313" key="3">
    <source>
        <dbReference type="EnsemblProtists" id="EKX46015"/>
    </source>
</evidence>
<name>L1JD35_GUITC</name>
<dbReference type="OrthoDB" id="5212at2759"/>
<reference evidence="3" key="3">
    <citation type="submission" date="2015-06" db="UniProtKB">
        <authorList>
            <consortium name="EnsemblProtists"/>
        </authorList>
    </citation>
    <scope>IDENTIFICATION</scope>
</reference>
<dbReference type="SUPFAM" id="SSF51294">
    <property type="entry name" value="Hedgehog/intein (Hint) domain"/>
    <property type="match status" value="1"/>
</dbReference>
<dbReference type="EMBL" id="JH992996">
    <property type="protein sequence ID" value="EKX46015.1"/>
    <property type="molecule type" value="Genomic_DNA"/>
</dbReference>
<reference evidence="2 4" key="1">
    <citation type="journal article" date="2012" name="Nature">
        <title>Algal genomes reveal evolutionary mosaicism and the fate of nucleomorphs.</title>
        <authorList>
            <consortium name="DOE Joint Genome Institute"/>
            <person name="Curtis B.A."/>
            <person name="Tanifuji G."/>
            <person name="Burki F."/>
            <person name="Gruber A."/>
            <person name="Irimia M."/>
            <person name="Maruyama S."/>
            <person name="Arias M.C."/>
            <person name="Ball S.G."/>
            <person name="Gile G.H."/>
            <person name="Hirakawa Y."/>
            <person name="Hopkins J.F."/>
            <person name="Kuo A."/>
            <person name="Rensing S.A."/>
            <person name="Schmutz J."/>
            <person name="Symeonidi A."/>
            <person name="Elias M."/>
            <person name="Eveleigh R.J."/>
            <person name="Herman E.K."/>
            <person name="Klute M.J."/>
            <person name="Nakayama T."/>
            <person name="Obornik M."/>
            <person name="Reyes-Prieto A."/>
            <person name="Armbrust E.V."/>
            <person name="Aves S.J."/>
            <person name="Beiko R.G."/>
            <person name="Coutinho P."/>
            <person name="Dacks J.B."/>
            <person name="Durnford D.G."/>
            <person name="Fast N.M."/>
            <person name="Green B.R."/>
            <person name="Grisdale C.J."/>
            <person name="Hempel F."/>
            <person name="Henrissat B."/>
            <person name="Hoppner M.P."/>
            <person name="Ishida K."/>
            <person name="Kim E."/>
            <person name="Koreny L."/>
            <person name="Kroth P.G."/>
            <person name="Liu Y."/>
            <person name="Malik S.B."/>
            <person name="Maier U.G."/>
            <person name="McRose D."/>
            <person name="Mock T."/>
            <person name="Neilson J.A."/>
            <person name="Onodera N.T."/>
            <person name="Poole A.M."/>
            <person name="Pritham E.J."/>
            <person name="Richards T.A."/>
            <person name="Rocap G."/>
            <person name="Roy S.W."/>
            <person name="Sarai C."/>
            <person name="Schaack S."/>
            <person name="Shirato S."/>
            <person name="Slamovits C.H."/>
            <person name="Spencer D.F."/>
            <person name="Suzuki S."/>
            <person name="Worden A.Z."/>
            <person name="Zauner S."/>
            <person name="Barry K."/>
            <person name="Bell C."/>
            <person name="Bharti A.K."/>
            <person name="Crow J.A."/>
            <person name="Grimwood J."/>
            <person name="Kramer R."/>
            <person name="Lindquist E."/>
            <person name="Lucas S."/>
            <person name="Salamov A."/>
            <person name="McFadden G.I."/>
            <person name="Lane C.E."/>
            <person name="Keeling P.J."/>
            <person name="Gray M.W."/>
            <person name="Grigoriev I.V."/>
            <person name="Archibald J.M."/>
        </authorList>
    </citation>
    <scope>NUCLEOTIDE SEQUENCE</scope>
    <source>
        <strain evidence="2 4">CCMP2712</strain>
    </source>
</reference>
<dbReference type="Proteomes" id="UP000011087">
    <property type="component" value="Unassembled WGS sequence"/>
</dbReference>
<reference evidence="4" key="2">
    <citation type="submission" date="2012-11" db="EMBL/GenBank/DDBJ databases">
        <authorList>
            <person name="Kuo A."/>
            <person name="Curtis B.A."/>
            <person name="Tanifuji G."/>
            <person name="Burki F."/>
            <person name="Gruber A."/>
            <person name="Irimia M."/>
            <person name="Maruyama S."/>
            <person name="Arias M.C."/>
            <person name="Ball S.G."/>
            <person name="Gile G.H."/>
            <person name="Hirakawa Y."/>
            <person name="Hopkins J.F."/>
            <person name="Rensing S.A."/>
            <person name="Schmutz J."/>
            <person name="Symeonidi A."/>
            <person name="Elias M."/>
            <person name="Eveleigh R.J."/>
            <person name="Herman E.K."/>
            <person name="Klute M.J."/>
            <person name="Nakayama T."/>
            <person name="Obornik M."/>
            <person name="Reyes-Prieto A."/>
            <person name="Armbrust E.V."/>
            <person name="Aves S.J."/>
            <person name="Beiko R.G."/>
            <person name="Coutinho P."/>
            <person name="Dacks J.B."/>
            <person name="Durnford D.G."/>
            <person name="Fast N.M."/>
            <person name="Green B.R."/>
            <person name="Grisdale C."/>
            <person name="Hempe F."/>
            <person name="Henrissat B."/>
            <person name="Hoppner M.P."/>
            <person name="Ishida K.-I."/>
            <person name="Kim E."/>
            <person name="Koreny L."/>
            <person name="Kroth P.G."/>
            <person name="Liu Y."/>
            <person name="Malik S.-B."/>
            <person name="Maier U.G."/>
            <person name="McRose D."/>
            <person name="Mock T."/>
            <person name="Neilson J.A."/>
            <person name="Onodera N.T."/>
            <person name="Poole A.M."/>
            <person name="Pritham E.J."/>
            <person name="Richards T.A."/>
            <person name="Rocap G."/>
            <person name="Roy S.W."/>
            <person name="Sarai C."/>
            <person name="Schaack S."/>
            <person name="Shirato S."/>
            <person name="Slamovits C.H."/>
            <person name="Spencer D.F."/>
            <person name="Suzuki S."/>
            <person name="Worden A.Z."/>
            <person name="Zauner S."/>
            <person name="Barry K."/>
            <person name="Bell C."/>
            <person name="Bharti A.K."/>
            <person name="Crow J.A."/>
            <person name="Grimwood J."/>
            <person name="Kramer R."/>
            <person name="Lindquist E."/>
            <person name="Lucas S."/>
            <person name="Salamov A."/>
            <person name="McFadden G.I."/>
            <person name="Lane C.E."/>
            <person name="Keeling P.J."/>
            <person name="Gray M.W."/>
            <person name="Grigoriev I.V."/>
            <person name="Archibald J.M."/>
        </authorList>
    </citation>
    <scope>NUCLEOTIDE SEQUENCE</scope>
    <source>
        <strain evidence="4">CCMP2712</strain>
    </source>
</reference>
<evidence type="ECO:0000313" key="2">
    <source>
        <dbReference type="EMBL" id="EKX46015.1"/>
    </source>
</evidence>
<dbReference type="AlphaFoldDB" id="L1JD35"/>
<proteinExistence type="predicted"/>
<feature type="region of interest" description="Disordered" evidence="1">
    <location>
        <begin position="112"/>
        <end position="134"/>
    </location>
</feature>
<dbReference type="Gene3D" id="2.170.16.10">
    <property type="entry name" value="Hedgehog/Intein (Hint) domain"/>
    <property type="match status" value="1"/>
</dbReference>
<keyword evidence="4" id="KW-1185">Reference proteome</keyword>
<organism evidence="2">
    <name type="scientific">Guillardia theta (strain CCMP2712)</name>
    <name type="common">Cryptophyte</name>
    <dbReference type="NCBI Taxonomy" id="905079"/>
    <lineage>
        <taxon>Eukaryota</taxon>
        <taxon>Cryptophyceae</taxon>
        <taxon>Pyrenomonadales</taxon>
        <taxon>Geminigeraceae</taxon>
        <taxon>Guillardia</taxon>
    </lineage>
</organism>
<evidence type="ECO:0008006" key="5">
    <source>
        <dbReference type="Google" id="ProtNLM"/>
    </source>
</evidence>
<dbReference type="KEGG" id="gtt:GUITHDRAFT_138502"/>
<gene>
    <name evidence="2" type="ORF">GUITHDRAFT_138502</name>
</gene>
<protein>
    <recommendedName>
        <fullName evidence="5">Hint domain-containing protein</fullName>
    </recommendedName>
</protein>
<evidence type="ECO:0000256" key="1">
    <source>
        <dbReference type="SAM" id="MobiDB-lite"/>
    </source>
</evidence>
<dbReference type="GeneID" id="17302732"/>
<dbReference type="EnsemblProtists" id="EKX46015">
    <property type="protein sequence ID" value="EKX46015"/>
    <property type="gene ID" value="GUITHDRAFT_138502"/>
</dbReference>
<dbReference type="RefSeq" id="XP_005832995.1">
    <property type="nucleotide sequence ID" value="XM_005832938.1"/>
</dbReference>